<dbReference type="STRING" id="1886670.PTI45_03654"/>
<dbReference type="Gene3D" id="3.60.15.10">
    <property type="entry name" value="Ribonuclease Z/Hydroxyacylglutathione hydrolase-like"/>
    <property type="match status" value="1"/>
</dbReference>
<feature type="domain" description="Metallo-beta-lactamase" evidence="4">
    <location>
        <begin position="19"/>
        <end position="218"/>
    </location>
</feature>
<dbReference type="SMART" id="SM00849">
    <property type="entry name" value="Lactamase_B"/>
    <property type="match status" value="1"/>
</dbReference>
<comment type="function">
    <text evidence="2">Counteracts the endogenous Pycsar antiviral defense system. Phosphodiesterase that enables metal-dependent hydrolysis of host cyclic nucleotide Pycsar defense signals such as cCMP and cUMP.</text>
</comment>
<dbReference type="GO" id="GO:0042781">
    <property type="term" value="F:3'-tRNA processing endoribonuclease activity"/>
    <property type="evidence" value="ECO:0007669"/>
    <property type="project" value="UniProtKB-EC"/>
</dbReference>
<dbReference type="SUPFAM" id="SSF56281">
    <property type="entry name" value="Metallo-hydrolase/oxidoreductase"/>
    <property type="match status" value="1"/>
</dbReference>
<organism evidence="5 6">
    <name type="scientific">Paenibacillus nuruki</name>
    <dbReference type="NCBI Taxonomy" id="1886670"/>
    <lineage>
        <taxon>Bacteria</taxon>
        <taxon>Bacillati</taxon>
        <taxon>Bacillota</taxon>
        <taxon>Bacilli</taxon>
        <taxon>Bacillales</taxon>
        <taxon>Paenibacillaceae</taxon>
        <taxon>Paenibacillus</taxon>
    </lineage>
</organism>
<dbReference type="InterPro" id="IPR001279">
    <property type="entry name" value="Metallo-B-lactamas"/>
</dbReference>
<comment type="catalytic activity">
    <reaction evidence="3">
        <text>3',5'-cyclic UMP + H2O = UMP + H(+)</text>
        <dbReference type="Rhea" id="RHEA:70575"/>
        <dbReference type="ChEBI" id="CHEBI:15377"/>
        <dbReference type="ChEBI" id="CHEBI:15378"/>
        <dbReference type="ChEBI" id="CHEBI:57865"/>
        <dbReference type="ChEBI" id="CHEBI:184387"/>
    </reaction>
    <physiologicalReaction direction="left-to-right" evidence="3">
        <dbReference type="Rhea" id="RHEA:70576"/>
    </physiologicalReaction>
</comment>
<evidence type="ECO:0000313" key="6">
    <source>
        <dbReference type="Proteomes" id="UP000094578"/>
    </source>
</evidence>
<sequence length="246" mass="27800">MSIELQMLGTGNAFAKNYHNNNALLHVGDYTLMVDCGITAPLALHQLGKTVNEIDAILVTHIHGDHVGGLEELGFQMKFIYNRKPVLYIASTLVRPLWEHTLSGGMTQEGIERIEDVFDVRPIVAEQPITLTEGLDIELIQTPHIDGKNSYSFLLNETIFYSGDMKFQPHLLEHLVYERGVQTILHDCQLHPPGIVHATLDELLSLPEQVRSTILLMHYNDDKDDFVGKTKEMTFLEQHKIYTLGS</sequence>
<dbReference type="GO" id="GO:0046872">
    <property type="term" value="F:metal ion binding"/>
    <property type="evidence" value="ECO:0007669"/>
    <property type="project" value="UniProtKB-KW"/>
</dbReference>
<comment type="catalytic activity">
    <reaction evidence="1">
        <text>3',5'-cyclic CMP + H2O = CMP + H(+)</text>
        <dbReference type="Rhea" id="RHEA:72675"/>
        <dbReference type="ChEBI" id="CHEBI:15377"/>
        <dbReference type="ChEBI" id="CHEBI:15378"/>
        <dbReference type="ChEBI" id="CHEBI:58003"/>
        <dbReference type="ChEBI" id="CHEBI:60377"/>
    </reaction>
    <physiologicalReaction direction="left-to-right" evidence="1">
        <dbReference type="Rhea" id="RHEA:72676"/>
    </physiologicalReaction>
</comment>
<evidence type="ECO:0000259" key="4">
    <source>
        <dbReference type="SMART" id="SM00849"/>
    </source>
</evidence>
<gene>
    <name evidence="5" type="ORF">PTI45_03654</name>
</gene>
<keyword evidence="6" id="KW-1185">Reference proteome</keyword>
<dbReference type="Proteomes" id="UP000094578">
    <property type="component" value="Unassembled WGS sequence"/>
</dbReference>
<dbReference type="PANTHER" id="PTHR42663:SF6">
    <property type="entry name" value="HYDROLASE C777.06C-RELATED"/>
    <property type="match status" value="1"/>
</dbReference>
<name>A0A1E3L167_9BACL</name>
<evidence type="ECO:0000256" key="2">
    <source>
        <dbReference type="ARBA" id="ARBA00034301"/>
    </source>
</evidence>
<dbReference type="EC" id="3.1.26.11" evidence="5"/>
<dbReference type="RefSeq" id="WP_069329000.1">
    <property type="nucleotide sequence ID" value="NZ_MDER01000070.1"/>
</dbReference>
<dbReference type="PANTHER" id="PTHR42663">
    <property type="entry name" value="HYDROLASE C777.06C-RELATED-RELATED"/>
    <property type="match status" value="1"/>
</dbReference>
<reference evidence="5 6" key="1">
    <citation type="submission" date="2016-08" db="EMBL/GenBank/DDBJ databases">
        <title>Genome sequencing of Paenibacillus sp. TI45-13ar, isolated from Korean traditional nuruk.</title>
        <authorList>
            <person name="Kim S.-J."/>
        </authorList>
    </citation>
    <scope>NUCLEOTIDE SEQUENCE [LARGE SCALE GENOMIC DNA]</scope>
    <source>
        <strain evidence="5 6">TI45-13ar</strain>
    </source>
</reference>
<evidence type="ECO:0000256" key="3">
    <source>
        <dbReference type="ARBA" id="ARBA00048505"/>
    </source>
</evidence>
<protein>
    <submittedName>
        <fullName evidence="5">Ribonuclease Z</fullName>
        <ecNumber evidence="5">3.1.26.11</ecNumber>
    </submittedName>
</protein>
<dbReference type="EMBL" id="MDER01000070">
    <property type="protein sequence ID" value="ODP26925.1"/>
    <property type="molecule type" value="Genomic_DNA"/>
</dbReference>
<dbReference type="AlphaFoldDB" id="A0A1E3L167"/>
<dbReference type="PATRIC" id="fig|1886670.3.peg.3678"/>
<evidence type="ECO:0000256" key="1">
    <source>
        <dbReference type="ARBA" id="ARBA00034221"/>
    </source>
</evidence>
<dbReference type="Pfam" id="PF23023">
    <property type="entry name" value="Anti-Pycsar_Apyc1"/>
    <property type="match status" value="1"/>
</dbReference>
<proteinExistence type="predicted"/>
<evidence type="ECO:0000313" key="5">
    <source>
        <dbReference type="EMBL" id="ODP26925.1"/>
    </source>
</evidence>
<keyword evidence="5" id="KW-0378">Hydrolase</keyword>
<comment type="caution">
    <text evidence="5">The sequence shown here is derived from an EMBL/GenBank/DDBJ whole genome shotgun (WGS) entry which is preliminary data.</text>
</comment>
<dbReference type="InterPro" id="IPR036866">
    <property type="entry name" value="RibonucZ/Hydroxyglut_hydro"/>
</dbReference>
<accession>A0A1E3L167</accession>